<sequence>MQTMFTRSARSIVLQQPSIASMTSKIKSLDAVFVAHSWPSGAEPVH</sequence>
<proteinExistence type="predicted"/>
<reference evidence="2" key="1">
    <citation type="journal article" date="2014" name="BMC Genomics">
        <title>Genome sequencing of two Neorhizobium galegae strains reveals a noeT gene responsible for the unusual acetylation of the nodulation factors.</title>
        <authorList>
            <person name="Osterman J."/>
            <person name="Marsh J."/>
            <person name="Laine P.K."/>
            <person name="Zeng Z."/>
            <person name="Alatalo E."/>
            <person name="Sullivan J.T."/>
            <person name="Young J.P."/>
            <person name="Thomas-Oates J."/>
            <person name="Paulin L."/>
            <person name="Lindstrom K."/>
        </authorList>
    </citation>
    <scope>NUCLEOTIDE SEQUENCE [LARGE SCALE GENOMIC DNA]</scope>
    <source>
        <strain evidence="2">HAMBI 540</strain>
    </source>
</reference>
<protein>
    <submittedName>
        <fullName evidence="1">Uncharacterized protein</fullName>
    </submittedName>
</protein>
<name>A0A068T1M7_NEOGA</name>
<accession>A0A068T1M7</accession>
<organism evidence="1 2">
    <name type="scientific">Neorhizobium galegae bv. orientalis str. HAMBI 540</name>
    <dbReference type="NCBI Taxonomy" id="1028800"/>
    <lineage>
        <taxon>Bacteria</taxon>
        <taxon>Pseudomonadati</taxon>
        <taxon>Pseudomonadota</taxon>
        <taxon>Alphaproteobacteria</taxon>
        <taxon>Hyphomicrobiales</taxon>
        <taxon>Rhizobiaceae</taxon>
        <taxon>Rhizobium/Agrobacterium group</taxon>
        <taxon>Neorhizobium</taxon>
    </lineage>
</organism>
<dbReference type="AlphaFoldDB" id="A0A068T1M7"/>
<keyword evidence="1" id="KW-0614">Plasmid</keyword>
<dbReference type="HOGENOM" id="CLU_3186325_0_0_5"/>
<keyword evidence="2" id="KW-1185">Reference proteome</keyword>
<evidence type="ECO:0000313" key="2">
    <source>
        <dbReference type="Proteomes" id="UP000028181"/>
    </source>
</evidence>
<geneLocation type="plasmid" evidence="2">
    <name>II</name>
</geneLocation>
<dbReference type="Proteomes" id="UP000028181">
    <property type="component" value="Plasmid pHAMBI540a"/>
</dbReference>
<dbReference type="KEGG" id="ngg:RG540_PA06940"/>
<dbReference type="EMBL" id="HG938354">
    <property type="protein sequence ID" value="CDN51370.1"/>
    <property type="molecule type" value="Genomic_DNA"/>
</dbReference>
<evidence type="ECO:0000313" key="1">
    <source>
        <dbReference type="EMBL" id="CDN51370.1"/>
    </source>
</evidence>
<gene>
    <name evidence="1" type="ORF">RG540_PA06940</name>
</gene>